<dbReference type="GO" id="GO:0004930">
    <property type="term" value="F:G protein-coupled receptor activity"/>
    <property type="evidence" value="ECO:0007669"/>
    <property type="project" value="InterPro"/>
</dbReference>
<reference evidence="2" key="4">
    <citation type="submission" date="2025-09" db="UniProtKB">
        <authorList>
            <consortium name="Ensembl"/>
        </authorList>
    </citation>
    <scope>IDENTIFICATION</scope>
</reference>
<dbReference type="InterPro" id="IPR038550">
    <property type="entry name" value="GPCR_3_9-Cys_sf"/>
</dbReference>
<organism evidence="2 3">
    <name type="scientific">Astatotilapia calliptera</name>
    <name type="common">Eastern happy</name>
    <name type="synonym">Chromis callipterus</name>
    <dbReference type="NCBI Taxonomy" id="8154"/>
    <lineage>
        <taxon>Eukaryota</taxon>
        <taxon>Metazoa</taxon>
        <taxon>Chordata</taxon>
        <taxon>Craniata</taxon>
        <taxon>Vertebrata</taxon>
        <taxon>Euteleostomi</taxon>
        <taxon>Actinopterygii</taxon>
        <taxon>Neopterygii</taxon>
        <taxon>Teleostei</taxon>
        <taxon>Neoteleostei</taxon>
        <taxon>Acanthomorphata</taxon>
        <taxon>Ovalentaria</taxon>
        <taxon>Cichlomorphae</taxon>
        <taxon>Cichliformes</taxon>
        <taxon>Cichlidae</taxon>
        <taxon>African cichlids</taxon>
        <taxon>Pseudocrenilabrinae</taxon>
        <taxon>Haplochromini</taxon>
        <taxon>Astatotilapia</taxon>
    </lineage>
</organism>
<accession>A0A3P8PKX5</accession>
<evidence type="ECO:0000313" key="3">
    <source>
        <dbReference type="Proteomes" id="UP000265100"/>
    </source>
</evidence>
<evidence type="ECO:0000259" key="1">
    <source>
        <dbReference type="Pfam" id="PF07562"/>
    </source>
</evidence>
<reference evidence="2" key="3">
    <citation type="submission" date="2025-08" db="UniProtKB">
        <authorList>
            <consortium name="Ensembl"/>
        </authorList>
    </citation>
    <scope>IDENTIFICATION</scope>
</reference>
<sequence>MEKVLRDGYYEERQPGNFTSRTHRCVPQLHRKILQPIDSHYYIFFLFLVQVPVSQCSAPCPPGSRQATRRGEPKCCFDCLPCADGEISNQTGSEMCCRGRRVPLFL</sequence>
<proteinExistence type="predicted"/>
<feature type="domain" description="GPCR family 3 nine cysteines" evidence="1">
    <location>
        <begin position="51"/>
        <end position="97"/>
    </location>
</feature>
<dbReference type="GeneTree" id="ENSGT00940000178628"/>
<dbReference type="Proteomes" id="UP000265100">
    <property type="component" value="Chromosome 14"/>
</dbReference>
<dbReference type="AlphaFoldDB" id="A0A3P8PKX5"/>
<dbReference type="STRING" id="8154.ENSACLP00000017675"/>
<dbReference type="Gene3D" id="2.10.50.30">
    <property type="entry name" value="GPCR, family 3, nine cysteines domain"/>
    <property type="match status" value="1"/>
</dbReference>
<dbReference type="Pfam" id="PF07562">
    <property type="entry name" value="NCD3G"/>
    <property type="match status" value="1"/>
</dbReference>
<dbReference type="GO" id="GO:0005886">
    <property type="term" value="C:plasma membrane"/>
    <property type="evidence" value="ECO:0007669"/>
    <property type="project" value="TreeGrafter"/>
</dbReference>
<name>A0A3P8PKX5_ASTCA</name>
<dbReference type="PANTHER" id="PTHR24061:SF0">
    <property type="entry name" value="C-FAMILY ODORANT RECEPTOR OLFCT1"/>
    <property type="match status" value="1"/>
</dbReference>
<dbReference type="InterPro" id="IPR011500">
    <property type="entry name" value="GPCR_3_9-Cys_dom"/>
</dbReference>
<protein>
    <recommendedName>
        <fullName evidence="1">GPCR family 3 nine cysteines domain-containing protein</fullName>
    </recommendedName>
</protein>
<reference evidence="3" key="2">
    <citation type="submission" date="2023-03" db="EMBL/GenBank/DDBJ databases">
        <authorList>
            <consortium name="Wellcome Sanger Institute Data Sharing"/>
        </authorList>
    </citation>
    <scope>NUCLEOTIDE SEQUENCE [LARGE SCALE GENOMIC DNA]</scope>
</reference>
<evidence type="ECO:0000313" key="2">
    <source>
        <dbReference type="Ensembl" id="ENSACLP00000017675.2"/>
    </source>
</evidence>
<dbReference type="PANTHER" id="PTHR24061">
    <property type="entry name" value="CALCIUM-SENSING RECEPTOR-RELATED"/>
    <property type="match status" value="1"/>
</dbReference>
<reference evidence="2 3" key="1">
    <citation type="submission" date="2018-05" db="EMBL/GenBank/DDBJ databases">
        <authorList>
            <person name="Datahose"/>
        </authorList>
    </citation>
    <scope>NUCLEOTIDE SEQUENCE</scope>
</reference>
<keyword evidence="3" id="KW-1185">Reference proteome</keyword>
<dbReference type="Ensembl" id="ENSACLT00000018095.2">
    <property type="protein sequence ID" value="ENSACLP00000017675.2"/>
    <property type="gene ID" value="ENSACLG00000012083.2"/>
</dbReference>
<dbReference type="InterPro" id="IPR000068">
    <property type="entry name" value="GPCR_3_Ca_sens_rcpt-rel"/>
</dbReference>